<dbReference type="STRING" id="673521.SAMN05660991_02283"/>
<comment type="similarity">
    <text evidence="1">Belongs to the GatC family.</text>
</comment>
<dbReference type="PANTHER" id="PTHR15004">
    <property type="entry name" value="GLUTAMYL-TRNA(GLN) AMIDOTRANSFERASE SUBUNIT C, MITOCHONDRIAL"/>
    <property type="match status" value="1"/>
</dbReference>
<dbReference type="EMBL" id="FOEE01000006">
    <property type="protein sequence ID" value="SEO90595.1"/>
    <property type="molecule type" value="Genomic_DNA"/>
</dbReference>
<feature type="region of interest" description="Disordered" evidence="2">
    <location>
        <begin position="1"/>
        <end position="58"/>
    </location>
</feature>
<proteinExistence type="inferred from homology"/>
<keyword evidence="1" id="KW-0436">Ligase</keyword>
<dbReference type="GO" id="GO:0006450">
    <property type="term" value="P:regulation of translational fidelity"/>
    <property type="evidence" value="ECO:0007669"/>
    <property type="project" value="InterPro"/>
</dbReference>
<dbReference type="Pfam" id="PF02686">
    <property type="entry name" value="GatC"/>
    <property type="match status" value="1"/>
</dbReference>
<sequence>MEFGHSMSTPSPKEAREREDTPGPGRVETAGPGRNETAGPGRNETAGPGRNETAGLGRDDLAHLARLSRLALTEEELDRFAGQLGAVLDAVAQVGEAEVADVDPTTHAVPLTNVFRADVATPSLPRDVVLAAAPAAEDDRFRVPRILGED</sequence>
<dbReference type="InterPro" id="IPR036113">
    <property type="entry name" value="Asp/Glu-ADT_sf_sub_c"/>
</dbReference>
<dbReference type="EC" id="6.3.5.-" evidence="1"/>
<keyword evidence="1" id="KW-0648">Protein biosynthesis</keyword>
<dbReference type="SUPFAM" id="SSF141000">
    <property type="entry name" value="Glu-tRNAGln amidotransferase C subunit"/>
    <property type="match status" value="1"/>
</dbReference>
<dbReference type="InterPro" id="IPR003837">
    <property type="entry name" value="GatC"/>
</dbReference>
<accession>A0A1H8TID7</accession>
<dbReference type="PANTHER" id="PTHR15004:SF0">
    <property type="entry name" value="GLUTAMYL-TRNA(GLN) AMIDOTRANSFERASE SUBUNIT C, MITOCHONDRIAL"/>
    <property type="match status" value="1"/>
</dbReference>
<dbReference type="GO" id="GO:0005524">
    <property type="term" value="F:ATP binding"/>
    <property type="evidence" value="ECO:0007669"/>
    <property type="project" value="UniProtKB-KW"/>
</dbReference>
<protein>
    <recommendedName>
        <fullName evidence="1">Aspartyl/glutamyl-tRNA(Asn/Gln) amidotransferase subunit C</fullName>
        <shortName evidence="1">Asp/Glu-ADT subunit C</shortName>
        <ecNumber evidence="1">6.3.5.-</ecNumber>
    </recommendedName>
</protein>
<keyword evidence="1" id="KW-0547">Nucleotide-binding</keyword>
<comment type="subunit">
    <text evidence="1">Heterotrimer of A, B and C subunits.</text>
</comment>
<dbReference type="NCBIfam" id="TIGR00135">
    <property type="entry name" value="gatC"/>
    <property type="match status" value="1"/>
</dbReference>
<dbReference type="GO" id="GO:0050567">
    <property type="term" value="F:glutaminyl-tRNA synthase (glutamine-hydrolyzing) activity"/>
    <property type="evidence" value="ECO:0007669"/>
    <property type="project" value="UniProtKB-UniRule"/>
</dbReference>
<evidence type="ECO:0000313" key="4">
    <source>
        <dbReference type="Proteomes" id="UP000198960"/>
    </source>
</evidence>
<gene>
    <name evidence="1" type="primary">gatC</name>
    <name evidence="3" type="ORF">SAMN05660991_02283</name>
</gene>
<reference evidence="4" key="1">
    <citation type="submission" date="2016-10" db="EMBL/GenBank/DDBJ databases">
        <authorList>
            <person name="Varghese N."/>
            <person name="Submissions S."/>
        </authorList>
    </citation>
    <scope>NUCLEOTIDE SEQUENCE [LARGE SCALE GENOMIC DNA]</scope>
    <source>
        <strain evidence="4">DSM 45413</strain>
    </source>
</reference>
<organism evidence="3 4">
    <name type="scientific">Trujillonella endophytica</name>
    <dbReference type="NCBI Taxonomy" id="673521"/>
    <lineage>
        <taxon>Bacteria</taxon>
        <taxon>Bacillati</taxon>
        <taxon>Actinomycetota</taxon>
        <taxon>Actinomycetes</taxon>
        <taxon>Geodermatophilales</taxon>
        <taxon>Geodermatophilaceae</taxon>
        <taxon>Trujillonella</taxon>
    </lineage>
</organism>
<dbReference type="GO" id="GO:0070681">
    <property type="term" value="P:glutaminyl-tRNAGln biosynthesis via transamidation"/>
    <property type="evidence" value="ECO:0007669"/>
    <property type="project" value="TreeGrafter"/>
</dbReference>
<dbReference type="Proteomes" id="UP000198960">
    <property type="component" value="Unassembled WGS sequence"/>
</dbReference>
<comment type="catalytic activity">
    <reaction evidence="1">
        <text>L-glutamyl-tRNA(Gln) + L-glutamine + ATP + H2O = L-glutaminyl-tRNA(Gln) + L-glutamate + ADP + phosphate + H(+)</text>
        <dbReference type="Rhea" id="RHEA:17521"/>
        <dbReference type="Rhea" id="RHEA-COMP:9681"/>
        <dbReference type="Rhea" id="RHEA-COMP:9684"/>
        <dbReference type="ChEBI" id="CHEBI:15377"/>
        <dbReference type="ChEBI" id="CHEBI:15378"/>
        <dbReference type="ChEBI" id="CHEBI:29985"/>
        <dbReference type="ChEBI" id="CHEBI:30616"/>
        <dbReference type="ChEBI" id="CHEBI:43474"/>
        <dbReference type="ChEBI" id="CHEBI:58359"/>
        <dbReference type="ChEBI" id="CHEBI:78520"/>
        <dbReference type="ChEBI" id="CHEBI:78521"/>
        <dbReference type="ChEBI" id="CHEBI:456216"/>
    </reaction>
</comment>
<dbReference type="GO" id="GO:0050566">
    <property type="term" value="F:asparaginyl-tRNA synthase (glutamine-hydrolyzing) activity"/>
    <property type="evidence" value="ECO:0007669"/>
    <property type="project" value="RHEA"/>
</dbReference>
<feature type="compositionally biased region" description="Polar residues" evidence="2">
    <location>
        <begin position="1"/>
        <end position="11"/>
    </location>
</feature>
<evidence type="ECO:0000256" key="1">
    <source>
        <dbReference type="HAMAP-Rule" id="MF_00122"/>
    </source>
</evidence>
<evidence type="ECO:0000256" key="2">
    <source>
        <dbReference type="SAM" id="MobiDB-lite"/>
    </source>
</evidence>
<evidence type="ECO:0000313" key="3">
    <source>
        <dbReference type="EMBL" id="SEO90595.1"/>
    </source>
</evidence>
<dbReference type="GO" id="GO:0016740">
    <property type="term" value="F:transferase activity"/>
    <property type="evidence" value="ECO:0007669"/>
    <property type="project" value="UniProtKB-KW"/>
</dbReference>
<keyword evidence="1" id="KW-0067">ATP-binding</keyword>
<dbReference type="HAMAP" id="MF_00122">
    <property type="entry name" value="GatC"/>
    <property type="match status" value="1"/>
</dbReference>
<dbReference type="GO" id="GO:0006412">
    <property type="term" value="P:translation"/>
    <property type="evidence" value="ECO:0007669"/>
    <property type="project" value="UniProtKB-UniRule"/>
</dbReference>
<name>A0A1H8TID7_9ACTN</name>
<comment type="catalytic activity">
    <reaction evidence="1">
        <text>L-aspartyl-tRNA(Asn) + L-glutamine + ATP + H2O = L-asparaginyl-tRNA(Asn) + L-glutamate + ADP + phosphate + 2 H(+)</text>
        <dbReference type="Rhea" id="RHEA:14513"/>
        <dbReference type="Rhea" id="RHEA-COMP:9674"/>
        <dbReference type="Rhea" id="RHEA-COMP:9677"/>
        <dbReference type="ChEBI" id="CHEBI:15377"/>
        <dbReference type="ChEBI" id="CHEBI:15378"/>
        <dbReference type="ChEBI" id="CHEBI:29985"/>
        <dbReference type="ChEBI" id="CHEBI:30616"/>
        <dbReference type="ChEBI" id="CHEBI:43474"/>
        <dbReference type="ChEBI" id="CHEBI:58359"/>
        <dbReference type="ChEBI" id="CHEBI:78515"/>
        <dbReference type="ChEBI" id="CHEBI:78516"/>
        <dbReference type="ChEBI" id="CHEBI:456216"/>
    </reaction>
</comment>
<keyword evidence="4" id="KW-1185">Reference proteome</keyword>
<keyword evidence="3" id="KW-0808">Transferase</keyword>
<comment type="function">
    <text evidence="1">Allows the formation of correctly charged Asn-tRNA(Asn) or Gln-tRNA(Gln) through the transamidation of misacylated Asp-tRNA(Asn) or Glu-tRNA(Gln) in organisms which lack either or both of asparaginyl-tRNA or glutaminyl-tRNA synthetases. The reaction takes place in the presence of glutamine and ATP through an activated phospho-Asp-tRNA(Asn) or phospho-Glu-tRNA(Gln).</text>
</comment>
<dbReference type="Gene3D" id="1.10.20.60">
    <property type="entry name" value="Glu-tRNAGln amidotransferase C subunit, N-terminal domain"/>
    <property type="match status" value="1"/>
</dbReference>
<dbReference type="AlphaFoldDB" id="A0A1H8TID7"/>